<dbReference type="InterPro" id="IPR012347">
    <property type="entry name" value="Ferritin-like"/>
</dbReference>
<proteinExistence type="predicted"/>
<dbReference type="PANTHER" id="PTHR30565">
    <property type="entry name" value="PROTEIN YCIF"/>
    <property type="match status" value="1"/>
</dbReference>
<dbReference type="InterPro" id="IPR010287">
    <property type="entry name" value="DUF892_YciF-like"/>
</dbReference>
<accession>A0A2W5K0X9</accession>
<name>A0A2W5K0X9_ANCNO</name>
<dbReference type="InterPro" id="IPR047114">
    <property type="entry name" value="YciF"/>
</dbReference>
<evidence type="ECO:0000313" key="2">
    <source>
        <dbReference type="Proteomes" id="UP000249577"/>
    </source>
</evidence>
<comment type="caution">
    <text evidence="1">The sequence shown here is derived from an EMBL/GenBank/DDBJ whole genome shotgun (WGS) entry which is preliminary data.</text>
</comment>
<dbReference type="PANTHER" id="PTHR30565:SF9">
    <property type="entry name" value="PROTEIN YCIF"/>
    <property type="match status" value="1"/>
</dbReference>
<gene>
    <name evidence="1" type="ORF">DI565_19395</name>
</gene>
<protein>
    <submittedName>
        <fullName evidence="1">YciE/YciF family protein</fullName>
    </submittedName>
</protein>
<dbReference type="SUPFAM" id="SSF47240">
    <property type="entry name" value="Ferritin-like"/>
    <property type="match status" value="1"/>
</dbReference>
<sequence length="159" mass="17553">MATTKTLADAFHETLKDVLYAERASARALKKSAKAAKEPELKRAFEDHLEETEAQIERLGEVFDIIGKTPRAKTCEAMQGITSEMAEDLEDFGDGPASDDVLIGCAQAVEHYEMARYGMLKAWSAKLGYDEATPLLEKTLEEEKAADERLTKIAEQLAA</sequence>
<dbReference type="AlphaFoldDB" id="A0A2W5K0X9"/>
<dbReference type="Gene3D" id="1.20.1260.10">
    <property type="match status" value="1"/>
</dbReference>
<organism evidence="1 2">
    <name type="scientific">Ancylobacter novellus</name>
    <name type="common">Thiobacillus novellus</name>
    <dbReference type="NCBI Taxonomy" id="921"/>
    <lineage>
        <taxon>Bacteria</taxon>
        <taxon>Pseudomonadati</taxon>
        <taxon>Pseudomonadota</taxon>
        <taxon>Alphaproteobacteria</taxon>
        <taxon>Hyphomicrobiales</taxon>
        <taxon>Xanthobacteraceae</taxon>
        <taxon>Ancylobacter</taxon>
    </lineage>
</organism>
<dbReference type="EMBL" id="QFPN01000014">
    <property type="protein sequence ID" value="PZQ10746.1"/>
    <property type="molecule type" value="Genomic_DNA"/>
</dbReference>
<dbReference type="Proteomes" id="UP000249577">
    <property type="component" value="Unassembled WGS sequence"/>
</dbReference>
<dbReference type="InterPro" id="IPR009078">
    <property type="entry name" value="Ferritin-like_SF"/>
</dbReference>
<reference evidence="1 2" key="1">
    <citation type="submission" date="2017-08" db="EMBL/GenBank/DDBJ databases">
        <title>Infants hospitalized years apart are colonized by the same room-sourced microbial strains.</title>
        <authorList>
            <person name="Brooks B."/>
            <person name="Olm M.R."/>
            <person name="Firek B.A."/>
            <person name="Baker R."/>
            <person name="Thomas B.C."/>
            <person name="Morowitz M.J."/>
            <person name="Banfield J.F."/>
        </authorList>
    </citation>
    <scope>NUCLEOTIDE SEQUENCE [LARGE SCALE GENOMIC DNA]</scope>
    <source>
        <strain evidence="1">S2_005_003_R2_43</strain>
    </source>
</reference>
<dbReference type="Pfam" id="PF05974">
    <property type="entry name" value="DUF892"/>
    <property type="match status" value="1"/>
</dbReference>
<evidence type="ECO:0000313" key="1">
    <source>
        <dbReference type="EMBL" id="PZQ10746.1"/>
    </source>
</evidence>